<dbReference type="GO" id="GO:0006335">
    <property type="term" value="P:DNA replication-dependent chromatin assembly"/>
    <property type="evidence" value="ECO:0007669"/>
    <property type="project" value="TreeGrafter"/>
</dbReference>
<evidence type="ECO:0000256" key="3">
    <source>
        <dbReference type="SAM" id="MobiDB-lite"/>
    </source>
</evidence>
<evidence type="ECO:0000256" key="2">
    <source>
        <dbReference type="ARBA" id="ARBA00022803"/>
    </source>
</evidence>
<dbReference type="GO" id="GO:0034080">
    <property type="term" value="P:CENP-A containing chromatin assembly"/>
    <property type="evidence" value="ECO:0007669"/>
    <property type="project" value="TreeGrafter"/>
</dbReference>
<name>A0A6A2WCQ5_HIBSY</name>
<reference evidence="4" key="1">
    <citation type="submission" date="2019-09" db="EMBL/GenBank/DDBJ databases">
        <title>Draft genome information of white flower Hibiscus syriacus.</title>
        <authorList>
            <person name="Kim Y.-M."/>
        </authorList>
    </citation>
    <scope>NUCLEOTIDE SEQUENCE [LARGE SCALE GENOMIC DNA]</scope>
    <source>
        <strain evidence="4">YM2019G1</strain>
    </source>
</reference>
<keyword evidence="1" id="KW-0677">Repeat</keyword>
<protein>
    <submittedName>
        <fullName evidence="4">Synechocystis YCF37</fullName>
    </submittedName>
</protein>
<dbReference type="PANTHER" id="PTHR15081:SF1">
    <property type="entry name" value="NUCLEAR AUTOANTIGENIC SPERM PROTEIN"/>
    <property type="match status" value="1"/>
</dbReference>
<dbReference type="InterPro" id="IPR051730">
    <property type="entry name" value="NASP-like"/>
</dbReference>
<dbReference type="PANTHER" id="PTHR15081">
    <property type="entry name" value="NUCLEAR AUTOANTIGENIC SPERM PROTEIN NASP -RELATED"/>
    <property type="match status" value="1"/>
</dbReference>
<dbReference type="InterPro" id="IPR011990">
    <property type="entry name" value="TPR-like_helical_dom_sf"/>
</dbReference>
<accession>A0A6A2WCQ5</accession>
<dbReference type="Proteomes" id="UP000436088">
    <property type="component" value="Unassembled WGS sequence"/>
</dbReference>
<feature type="region of interest" description="Disordered" evidence="3">
    <location>
        <begin position="129"/>
        <end position="193"/>
    </location>
</feature>
<evidence type="ECO:0000256" key="1">
    <source>
        <dbReference type="ARBA" id="ARBA00022737"/>
    </source>
</evidence>
<dbReference type="GO" id="GO:0005654">
    <property type="term" value="C:nucleoplasm"/>
    <property type="evidence" value="ECO:0007669"/>
    <property type="project" value="TreeGrafter"/>
</dbReference>
<keyword evidence="5" id="KW-1185">Reference proteome</keyword>
<proteinExistence type="predicted"/>
<sequence length="193" mass="20931">MAEEEGTAVGSEVTVTKSVQTQGAEFGGTLESPGPIEATWNNNNNFNSCGIVSDVDREKKLEFADELTDKRSKAFKENDFAEAADCFSRALEIRVGHHGELAIDCLKAYYLYGRALLYKAQEEADPLVSVPKEGETQQESNKYEPSKSALSRELSVASVSSSTTLDEGGKDEEGSDDSDNEAEDVDESDLDLA</sequence>
<dbReference type="GO" id="GO:0042393">
    <property type="term" value="F:histone binding"/>
    <property type="evidence" value="ECO:0007669"/>
    <property type="project" value="TreeGrafter"/>
</dbReference>
<dbReference type="EMBL" id="VEPZ02001773">
    <property type="protein sequence ID" value="KAE8656002.1"/>
    <property type="molecule type" value="Genomic_DNA"/>
</dbReference>
<feature type="compositionally biased region" description="Low complexity" evidence="3">
    <location>
        <begin position="148"/>
        <end position="162"/>
    </location>
</feature>
<feature type="region of interest" description="Disordered" evidence="3">
    <location>
        <begin position="1"/>
        <end position="44"/>
    </location>
</feature>
<comment type="caution">
    <text evidence="4">The sequence shown here is derived from an EMBL/GenBank/DDBJ whole genome shotgun (WGS) entry which is preliminary data.</text>
</comment>
<evidence type="ECO:0000313" key="4">
    <source>
        <dbReference type="EMBL" id="KAE8656002.1"/>
    </source>
</evidence>
<dbReference type="AlphaFoldDB" id="A0A6A2WCQ5"/>
<keyword evidence="2" id="KW-0802">TPR repeat</keyword>
<dbReference type="Gene3D" id="1.25.40.10">
    <property type="entry name" value="Tetratricopeptide repeat domain"/>
    <property type="match status" value="1"/>
</dbReference>
<feature type="compositionally biased region" description="Polar residues" evidence="3">
    <location>
        <begin position="13"/>
        <end position="23"/>
    </location>
</feature>
<feature type="compositionally biased region" description="Acidic residues" evidence="3">
    <location>
        <begin position="173"/>
        <end position="193"/>
    </location>
</feature>
<gene>
    <name evidence="4" type="ORF">F3Y22_tig00117012pilonHSYRG00271</name>
</gene>
<organism evidence="4 5">
    <name type="scientific">Hibiscus syriacus</name>
    <name type="common">Rose of Sharon</name>
    <dbReference type="NCBI Taxonomy" id="106335"/>
    <lineage>
        <taxon>Eukaryota</taxon>
        <taxon>Viridiplantae</taxon>
        <taxon>Streptophyta</taxon>
        <taxon>Embryophyta</taxon>
        <taxon>Tracheophyta</taxon>
        <taxon>Spermatophyta</taxon>
        <taxon>Magnoliopsida</taxon>
        <taxon>eudicotyledons</taxon>
        <taxon>Gunneridae</taxon>
        <taxon>Pentapetalae</taxon>
        <taxon>rosids</taxon>
        <taxon>malvids</taxon>
        <taxon>Malvales</taxon>
        <taxon>Malvaceae</taxon>
        <taxon>Malvoideae</taxon>
        <taxon>Hibiscus</taxon>
    </lineage>
</organism>
<evidence type="ECO:0000313" key="5">
    <source>
        <dbReference type="Proteomes" id="UP000436088"/>
    </source>
</evidence>